<organism evidence="14 15">
    <name type="scientific">Cherax quadricarinatus</name>
    <name type="common">Australian red claw crayfish</name>
    <dbReference type="NCBI Taxonomy" id="27406"/>
    <lineage>
        <taxon>Eukaryota</taxon>
        <taxon>Metazoa</taxon>
        <taxon>Ecdysozoa</taxon>
        <taxon>Arthropoda</taxon>
        <taxon>Crustacea</taxon>
        <taxon>Multicrustacea</taxon>
        <taxon>Malacostraca</taxon>
        <taxon>Eumalacostraca</taxon>
        <taxon>Eucarida</taxon>
        <taxon>Decapoda</taxon>
        <taxon>Pleocyemata</taxon>
        <taxon>Astacidea</taxon>
        <taxon>Parastacoidea</taxon>
        <taxon>Parastacidae</taxon>
        <taxon>Cherax</taxon>
    </lineage>
</organism>
<feature type="domain" description="RING-type" evidence="13">
    <location>
        <begin position="583"/>
        <end position="622"/>
    </location>
</feature>
<evidence type="ECO:0000256" key="4">
    <source>
        <dbReference type="ARBA" id="ARBA00022723"/>
    </source>
</evidence>
<dbReference type="Gene3D" id="3.30.1370.10">
    <property type="entry name" value="K Homology domain, type 1"/>
    <property type="match status" value="2"/>
</dbReference>
<dbReference type="CDD" id="cd22423">
    <property type="entry name" value="KH-I_MEX3_rpt1"/>
    <property type="match status" value="1"/>
</dbReference>
<name>A0AAW0XPC1_CHEQU</name>
<dbReference type="FunFam" id="3.30.1370.10:FF:000013">
    <property type="entry name" value="Mex-3 RNA-binding family member B"/>
    <property type="match status" value="1"/>
</dbReference>
<keyword evidence="15" id="KW-1185">Reference proteome</keyword>
<comment type="caution">
    <text evidence="14">The sequence shown here is derived from an EMBL/GenBank/DDBJ whole genome shotgun (WGS) entry which is preliminary data.</text>
</comment>
<dbReference type="InterPro" id="IPR004087">
    <property type="entry name" value="KH_dom"/>
</dbReference>
<dbReference type="GO" id="GO:0005737">
    <property type="term" value="C:cytoplasm"/>
    <property type="evidence" value="ECO:0007669"/>
    <property type="project" value="UniProtKB-SubCell"/>
</dbReference>
<keyword evidence="9" id="KW-0539">Nucleus</keyword>
<feature type="region of interest" description="Disordered" evidence="12">
    <location>
        <begin position="422"/>
        <end position="443"/>
    </location>
</feature>
<dbReference type="InterPro" id="IPR013083">
    <property type="entry name" value="Znf_RING/FYVE/PHD"/>
</dbReference>
<dbReference type="EMBL" id="JARKIK010000031">
    <property type="protein sequence ID" value="KAK8741297.1"/>
    <property type="molecule type" value="Genomic_DNA"/>
</dbReference>
<keyword evidence="7" id="KW-0862">Zinc</keyword>
<accession>A0AAW0XPC1</accession>
<evidence type="ECO:0000256" key="10">
    <source>
        <dbReference type="PROSITE-ProRule" id="PRU00117"/>
    </source>
</evidence>
<keyword evidence="4" id="KW-0479">Metal-binding</keyword>
<evidence type="ECO:0000256" key="2">
    <source>
        <dbReference type="ARBA" id="ARBA00004496"/>
    </source>
</evidence>
<dbReference type="Pfam" id="PF13920">
    <property type="entry name" value="zf-C3HC4_3"/>
    <property type="match status" value="1"/>
</dbReference>
<gene>
    <name evidence="14" type="ORF">OTU49_002604</name>
</gene>
<evidence type="ECO:0000256" key="1">
    <source>
        <dbReference type="ARBA" id="ARBA00004123"/>
    </source>
</evidence>
<evidence type="ECO:0000256" key="12">
    <source>
        <dbReference type="SAM" id="MobiDB-lite"/>
    </source>
</evidence>
<dbReference type="InterPro" id="IPR047228">
    <property type="entry name" value="KH-I_MEX3_rpt1"/>
</dbReference>
<protein>
    <recommendedName>
        <fullName evidence="13">RING-type domain-containing protein</fullName>
    </recommendedName>
</protein>
<comment type="subcellular location">
    <subcellularLocation>
        <location evidence="2">Cytoplasm</location>
    </subcellularLocation>
    <subcellularLocation>
        <location evidence="1">Nucleus</location>
    </subcellularLocation>
</comment>
<dbReference type="InterPro" id="IPR047226">
    <property type="entry name" value="KH-I_MEX3_rpt2"/>
</dbReference>
<keyword evidence="3" id="KW-0963">Cytoplasm</keyword>
<evidence type="ECO:0000259" key="13">
    <source>
        <dbReference type="PROSITE" id="PS50089"/>
    </source>
</evidence>
<evidence type="ECO:0000256" key="7">
    <source>
        <dbReference type="ARBA" id="ARBA00022833"/>
    </source>
</evidence>
<dbReference type="Gene3D" id="3.30.40.10">
    <property type="entry name" value="Zinc/RING finger domain, C3HC4 (zinc finger)"/>
    <property type="match status" value="1"/>
</dbReference>
<feature type="region of interest" description="Disordered" evidence="12">
    <location>
        <begin position="1"/>
        <end position="25"/>
    </location>
</feature>
<evidence type="ECO:0000256" key="8">
    <source>
        <dbReference type="ARBA" id="ARBA00022884"/>
    </source>
</evidence>
<sequence length="633" mass="65303">MPASSLFAEMERPTPTPSSTSAMDEQRALQLALELSLIGLNNESSVPTSEPEHYVVQGLDAERASTKRSQNMTECVAVPSSEHVAEIVGRQGCKIKALRAKTNTYIKTPVRGEEPVFVVTGRKEDVGMAKREILSAAEHFSQIRACRKNNLNGSMAPGPPTNVPGQVTIQVRVPYRVVGLVVGPKGATIKRIQQQTHTYIVTPSRDKEPVFEVTGLPESVEQARKEIEAHIAMRTGGLLDQDEPNAAAAAARHHGDFPPPSHGLDNLFSPASSELVSSLYKLNNSSLNGLASINGITNGTGLNGLTNGLSSGSSLNGINGLNGLSGSALNNSLNGMTGLNNTLNSLNTLNQLNDLNSAFTLLGDAGSSLLGSSNKGGSALESSLFSTFGSGVGSSKLSSDVTGSGSGLGLYSVDEGLGSLGSSMGSSPSFDPAPSSIWGELGRPLGNTMSSTVSSSSSLSSTFSSLSSTLSSSLTRRSSSVSGASPPSSRLSPSLEAHPPARRISSDPAPGLGAAQSLVSLNSALTGGLGGLPTSSPSSSSPASTPDLTQQLNAFQSAPVCSSSTSLAGMSHLVNGIEEKKRCVTCCESEVVAALVPCGHNLFCLDCANKLVSEASECPICRMKVTQAIRIFS</sequence>
<reference evidence="14 15" key="1">
    <citation type="journal article" date="2024" name="BMC Genomics">
        <title>Genome assembly of redclaw crayfish (Cherax quadricarinatus) provides insights into its immune adaptation and hypoxia tolerance.</title>
        <authorList>
            <person name="Liu Z."/>
            <person name="Zheng J."/>
            <person name="Li H."/>
            <person name="Fang K."/>
            <person name="Wang S."/>
            <person name="He J."/>
            <person name="Zhou D."/>
            <person name="Weng S."/>
            <person name="Chi M."/>
            <person name="Gu Z."/>
            <person name="He J."/>
            <person name="Li F."/>
            <person name="Wang M."/>
        </authorList>
    </citation>
    <scope>NUCLEOTIDE SEQUENCE [LARGE SCALE GENOMIC DNA]</scope>
    <source>
        <strain evidence="14">ZL_2023a</strain>
    </source>
</reference>
<keyword evidence="5" id="KW-0677">Repeat</keyword>
<evidence type="ECO:0000256" key="11">
    <source>
        <dbReference type="PROSITE-ProRule" id="PRU00175"/>
    </source>
</evidence>
<proteinExistence type="predicted"/>
<dbReference type="GO" id="GO:0010468">
    <property type="term" value="P:regulation of gene expression"/>
    <property type="evidence" value="ECO:0007669"/>
    <property type="project" value="UniProtKB-ARBA"/>
</dbReference>
<dbReference type="FunFam" id="1.10.1170.10:FF:000002">
    <property type="entry name" value="Baculoviral IAP repeat containing 7"/>
    <property type="match status" value="1"/>
</dbReference>
<evidence type="ECO:0000313" key="14">
    <source>
        <dbReference type="EMBL" id="KAK8741297.1"/>
    </source>
</evidence>
<dbReference type="SUPFAM" id="SSF57850">
    <property type="entry name" value="RING/U-box"/>
    <property type="match status" value="1"/>
</dbReference>
<dbReference type="InterPro" id="IPR001841">
    <property type="entry name" value="Znf_RING"/>
</dbReference>
<dbReference type="InterPro" id="IPR047227">
    <property type="entry name" value="MEX3"/>
</dbReference>
<dbReference type="PROSITE" id="PS50084">
    <property type="entry name" value="KH_TYPE_1"/>
    <property type="match status" value="2"/>
</dbReference>
<dbReference type="PANTHER" id="PTHR23285:SF7">
    <property type="entry name" value="LD09246P1"/>
    <property type="match status" value="1"/>
</dbReference>
<keyword evidence="8 10" id="KW-0694">RNA-binding</keyword>
<dbReference type="SMART" id="SM00322">
    <property type="entry name" value="KH"/>
    <property type="match status" value="2"/>
</dbReference>
<dbReference type="AlphaFoldDB" id="A0AAW0XPC1"/>
<dbReference type="SUPFAM" id="SSF54791">
    <property type="entry name" value="Eukaryotic type KH-domain (KH-domain type I)"/>
    <property type="match status" value="2"/>
</dbReference>
<dbReference type="GO" id="GO:0003723">
    <property type="term" value="F:RNA binding"/>
    <property type="evidence" value="ECO:0007669"/>
    <property type="project" value="UniProtKB-UniRule"/>
</dbReference>
<dbReference type="GO" id="GO:0008270">
    <property type="term" value="F:zinc ion binding"/>
    <property type="evidence" value="ECO:0007669"/>
    <property type="project" value="UniProtKB-KW"/>
</dbReference>
<dbReference type="FunFam" id="3.30.1370.10:FF:000012">
    <property type="entry name" value="Mex-3 RNA-binding family member D"/>
    <property type="match status" value="1"/>
</dbReference>
<evidence type="ECO:0000256" key="6">
    <source>
        <dbReference type="ARBA" id="ARBA00022771"/>
    </source>
</evidence>
<dbReference type="PANTHER" id="PTHR23285">
    <property type="entry name" value="RING FINGER AND KH DOMAIN CONTAINING PROTEIN 1"/>
    <property type="match status" value="1"/>
</dbReference>
<feature type="region of interest" description="Disordered" evidence="12">
    <location>
        <begin position="474"/>
        <end position="510"/>
    </location>
</feature>
<dbReference type="CDD" id="cd16518">
    <property type="entry name" value="RING-HC_MEX3"/>
    <property type="match status" value="1"/>
</dbReference>
<dbReference type="InterPro" id="IPR036612">
    <property type="entry name" value="KH_dom_type_1_sf"/>
</dbReference>
<dbReference type="GO" id="GO:0005634">
    <property type="term" value="C:nucleus"/>
    <property type="evidence" value="ECO:0007669"/>
    <property type="project" value="UniProtKB-SubCell"/>
</dbReference>
<evidence type="ECO:0000256" key="9">
    <source>
        <dbReference type="ARBA" id="ARBA00023242"/>
    </source>
</evidence>
<dbReference type="CDD" id="cd22424">
    <property type="entry name" value="KH-I_MEX3_rpt2"/>
    <property type="match status" value="1"/>
</dbReference>
<dbReference type="PROSITE" id="PS50089">
    <property type="entry name" value="ZF_RING_2"/>
    <property type="match status" value="1"/>
</dbReference>
<dbReference type="Pfam" id="PF00013">
    <property type="entry name" value="KH_1"/>
    <property type="match status" value="2"/>
</dbReference>
<evidence type="ECO:0000256" key="5">
    <source>
        <dbReference type="ARBA" id="ARBA00022737"/>
    </source>
</evidence>
<keyword evidence="6 11" id="KW-0863">Zinc-finger</keyword>
<evidence type="ECO:0000313" key="15">
    <source>
        <dbReference type="Proteomes" id="UP001445076"/>
    </source>
</evidence>
<dbReference type="SMART" id="SM00184">
    <property type="entry name" value="RING"/>
    <property type="match status" value="1"/>
</dbReference>
<feature type="compositionally biased region" description="Low complexity" evidence="12">
    <location>
        <begin position="474"/>
        <end position="495"/>
    </location>
</feature>
<evidence type="ECO:0000256" key="3">
    <source>
        <dbReference type="ARBA" id="ARBA00022490"/>
    </source>
</evidence>
<dbReference type="Proteomes" id="UP001445076">
    <property type="component" value="Unassembled WGS sequence"/>
</dbReference>
<dbReference type="InterPro" id="IPR004088">
    <property type="entry name" value="KH_dom_type_1"/>
</dbReference>